<keyword evidence="2" id="KW-0732">Signal</keyword>
<comment type="caution">
    <text evidence="3">The sequence shown here is derived from an EMBL/GenBank/DDBJ whole genome shotgun (WGS) entry which is preliminary data.</text>
</comment>
<sequence length="413" mass="43850">MRRLLPAVASALGAGLLAALLPMGTASADPGGGGTGTVRVSVAADGTQGNDRSFNSVLSRNGRYIAFASWATNLVPDPIPTHQLRTYLRDLREGTVELVTLDGTPVDICDFSASGDRMLIKSGDRLYVRDLPTGLTQRVDVDLGEFTGGYPRDPRISGSGRYVAFAQSRPPGSTAAEGSRVYVRDLLEGTTQWVSRPDTATGTYYAGGPAISDDGQRIAYSNLTYPSPGPGPTPPAKGHAYLLDRSTGEEQMVDVAQNGSTPERALSGRLSMSADGNRVLFTRSDRSPVTANDQNSTIFIRDLTTGTTRPNPFSQPTSFGSLSADGRFVLLLPAVMGPNTSLPPAFMWNLTTDQAQLVTLTKDGYPVSAYPGQVAAMTGDGRTFAFESRDSDIVPADTNGTWDVFVRTLPPES</sequence>
<evidence type="ECO:0000256" key="1">
    <source>
        <dbReference type="ARBA" id="ARBA00009820"/>
    </source>
</evidence>
<dbReference type="SUPFAM" id="SSF82171">
    <property type="entry name" value="DPP6 N-terminal domain-like"/>
    <property type="match status" value="1"/>
</dbReference>
<feature type="chain" id="PRO_5047136575" evidence="2">
    <location>
        <begin position="29"/>
        <end position="413"/>
    </location>
</feature>
<keyword evidence="4" id="KW-1185">Reference proteome</keyword>
<gene>
    <name evidence="3" type="ORF">NBG84_15340</name>
</gene>
<dbReference type="Gene3D" id="2.120.10.30">
    <property type="entry name" value="TolB, C-terminal domain"/>
    <property type="match status" value="2"/>
</dbReference>
<dbReference type="InterPro" id="IPR011659">
    <property type="entry name" value="WD40"/>
</dbReference>
<name>A0ABT0UQJ3_9ACTN</name>
<evidence type="ECO:0000313" key="3">
    <source>
        <dbReference type="EMBL" id="MCM2389648.1"/>
    </source>
</evidence>
<reference evidence="3" key="1">
    <citation type="submission" date="2022-06" db="EMBL/GenBank/DDBJ databases">
        <title>Genome public.</title>
        <authorList>
            <person name="Sun Q."/>
        </authorList>
    </citation>
    <scope>NUCLEOTIDE SEQUENCE</scope>
    <source>
        <strain evidence="3">CWNU-1</strain>
    </source>
</reference>
<evidence type="ECO:0000256" key="2">
    <source>
        <dbReference type="SAM" id="SignalP"/>
    </source>
</evidence>
<dbReference type="PANTHER" id="PTHR36842">
    <property type="entry name" value="PROTEIN TOLB HOMOLOG"/>
    <property type="match status" value="1"/>
</dbReference>
<proteinExistence type="inferred from homology"/>
<dbReference type="InterPro" id="IPR011042">
    <property type="entry name" value="6-blade_b-propeller_TolB-like"/>
</dbReference>
<organism evidence="3 4">
    <name type="scientific">Streptomyces albipurpureus</name>
    <dbReference type="NCBI Taxonomy" id="2897419"/>
    <lineage>
        <taxon>Bacteria</taxon>
        <taxon>Bacillati</taxon>
        <taxon>Actinomycetota</taxon>
        <taxon>Actinomycetes</taxon>
        <taxon>Kitasatosporales</taxon>
        <taxon>Streptomycetaceae</taxon>
        <taxon>Streptomyces</taxon>
    </lineage>
</organism>
<dbReference type="Proteomes" id="UP001431429">
    <property type="component" value="Unassembled WGS sequence"/>
</dbReference>
<dbReference type="EMBL" id="JAMQAW010000011">
    <property type="protein sequence ID" value="MCM2389648.1"/>
    <property type="molecule type" value="Genomic_DNA"/>
</dbReference>
<dbReference type="Pfam" id="PF07676">
    <property type="entry name" value="PD40"/>
    <property type="match status" value="1"/>
</dbReference>
<comment type="similarity">
    <text evidence="1">Belongs to the TolB family.</text>
</comment>
<feature type="signal peptide" evidence="2">
    <location>
        <begin position="1"/>
        <end position="28"/>
    </location>
</feature>
<accession>A0ABT0UQJ3</accession>
<evidence type="ECO:0000313" key="4">
    <source>
        <dbReference type="Proteomes" id="UP001431429"/>
    </source>
</evidence>
<protein>
    <submittedName>
        <fullName evidence="3">Uncharacterized protein</fullName>
    </submittedName>
</protein>